<dbReference type="RefSeq" id="WP_166137674.1">
    <property type="nucleotide sequence ID" value="NZ_JAAOBY010000007.1"/>
</dbReference>
<evidence type="ECO:0000256" key="1">
    <source>
        <dbReference type="ARBA" id="ARBA00008791"/>
    </source>
</evidence>
<protein>
    <submittedName>
        <fullName evidence="3">Universal stress protein</fullName>
    </submittedName>
</protein>
<accession>A0ABR7JIP4</accession>
<dbReference type="EMBL" id="JACRUM010000008">
    <property type="protein sequence ID" value="MBC5864363.1"/>
    <property type="molecule type" value="Genomic_DNA"/>
</dbReference>
<dbReference type="InterPro" id="IPR006015">
    <property type="entry name" value="Universal_stress_UspA"/>
</dbReference>
<name>A0ABR7JIP4_9FLAO</name>
<dbReference type="InterPro" id="IPR006016">
    <property type="entry name" value="UspA"/>
</dbReference>
<dbReference type="PANTHER" id="PTHR46268:SF6">
    <property type="entry name" value="UNIVERSAL STRESS PROTEIN UP12"/>
    <property type="match status" value="1"/>
</dbReference>
<reference evidence="3 4" key="1">
    <citation type="submission" date="2020-08" db="EMBL/GenBank/DDBJ databases">
        <title>Description of novel Flavobacterium F-400 isolate.</title>
        <authorList>
            <person name="Saticioglu I."/>
            <person name="Duman M."/>
            <person name="Altun S."/>
        </authorList>
    </citation>
    <scope>NUCLEOTIDE SEQUENCE [LARGE SCALE GENOMIC DNA]</scope>
    <source>
        <strain evidence="3 4">F-400</strain>
    </source>
</reference>
<comment type="similarity">
    <text evidence="1">Belongs to the universal stress protein A family.</text>
</comment>
<dbReference type="CDD" id="cd00293">
    <property type="entry name" value="USP-like"/>
    <property type="match status" value="1"/>
</dbReference>
<dbReference type="SUPFAM" id="SSF52402">
    <property type="entry name" value="Adenine nucleotide alpha hydrolases-like"/>
    <property type="match status" value="2"/>
</dbReference>
<dbReference type="Pfam" id="PF00582">
    <property type="entry name" value="Usp"/>
    <property type="match status" value="1"/>
</dbReference>
<organism evidence="3 4">
    <name type="scientific">Flavobacterium turcicum</name>
    <dbReference type="NCBI Taxonomy" id="2764718"/>
    <lineage>
        <taxon>Bacteria</taxon>
        <taxon>Pseudomonadati</taxon>
        <taxon>Bacteroidota</taxon>
        <taxon>Flavobacteriia</taxon>
        <taxon>Flavobacteriales</taxon>
        <taxon>Flavobacteriaceae</taxon>
        <taxon>Flavobacterium</taxon>
    </lineage>
</organism>
<dbReference type="PRINTS" id="PR01438">
    <property type="entry name" value="UNVRSLSTRESS"/>
</dbReference>
<evidence type="ECO:0000313" key="3">
    <source>
        <dbReference type="EMBL" id="MBC5864363.1"/>
    </source>
</evidence>
<dbReference type="InterPro" id="IPR014729">
    <property type="entry name" value="Rossmann-like_a/b/a_fold"/>
</dbReference>
<gene>
    <name evidence="3" type="ORF">H8R26_13115</name>
</gene>
<evidence type="ECO:0000259" key="2">
    <source>
        <dbReference type="Pfam" id="PF00582"/>
    </source>
</evidence>
<sequence>MKKILFPTDFSPVATNAFVHALEFANTVKAEIVLLHTFDAPSFDSSIFPPNYTVLYNSVELTNFEQFKDEVPKLRAIAEKRNLQHIILSHRLTEGDLTSCIFDITQEEDIDFIVMGTNGVQGWDDFFAGTNTANIITNGTVPVLCVPGDAAYRPIQEICFTTRFRKKDKKALKQVLAIARKTGAKVKCLYVKTASSDVTKDTIKAWEEEFSADPVEFHVMISDDVQGSIYDFIQQKDIDILTLLHYKRSFLASIFNLSLTRKMANYTDLPILAIPAEVE</sequence>
<feature type="domain" description="UspA" evidence="2">
    <location>
        <begin position="1"/>
        <end position="147"/>
    </location>
</feature>
<evidence type="ECO:0000313" key="4">
    <source>
        <dbReference type="Proteomes" id="UP000621670"/>
    </source>
</evidence>
<dbReference type="Proteomes" id="UP000621670">
    <property type="component" value="Unassembled WGS sequence"/>
</dbReference>
<comment type="caution">
    <text evidence="3">The sequence shown here is derived from an EMBL/GenBank/DDBJ whole genome shotgun (WGS) entry which is preliminary data.</text>
</comment>
<dbReference type="Gene3D" id="3.40.50.620">
    <property type="entry name" value="HUPs"/>
    <property type="match status" value="2"/>
</dbReference>
<dbReference type="PANTHER" id="PTHR46268">
    <property type="entry name" value="STRESS RESPONSE PROTEIN NHAX"/>
    <property type="match status" value="1"/>
</dbReference>
<proteinExistence type="inferred from homology"/>
<keyword evidence="4" id="KW-1185">Reference proteome</keyword>